<gene>
    <name evidence="1" type="ORF">Glove_131g58</name>
</gene>
<protein>
    <submittedName>
        <fullName evidence="1">Uncharacterized protein</fullName>
    </submittedName>
</protein>
<dbReference type="AlphaFoldDB" id="A0A397J7B9"/>
<dbReference type="STRING" id="1348612.A0A397J7B9"/>
<keyword evidence="2" id="KW-1185">Reference proteome</keyword>
<sequence length="108" mass="12820">MIKVYATALSVDLDNQDLKEIFFNGLSRENKIEAIQFGIKKPIKKIVKRIKKIDIGFTDIQKFQFGYLKRGNNSVMKYYIKIKKYNETVEYEEKQLRHQFLHGLNSDN</sequence>
<dbReference type="EMBL" id="PQFF01000122">
    <property type="protein sequence ID" value="RHZ80883.1"/>
    <property type="molecule type" value="Genomic_DNA"/>
</dbReference>
<name>A0A397J7B9_9GLOM</name>
<evidence type="ECO:0000313" key="1">
    <source>
        <dbReference type="EMBL" id="RHZ80883.1"/>
    </source>
</evidence>
<reference evidence="1 2" key="1">
    <citation type="submission" date="2018-08" db="EMBL/GenBank/DDBJ databases">
        <title>Genome and evolution of the arbuscular mycorrhizal fungus Diversispora epigaea (formerly Glomus versiforme) and its bacterial endosymbionts.</title>
        <authorList>
            <person name="Sun X."/>
            <person name="Fei Z."/>
            <person name="Harrison M."/>
        </authorList>
    </citation>
    <scope>NUCLEOTIDE SEQUENCE [LARGE SCALE GENOMIC DNA]</scope>
    <source>
        <strain evidence="1 2">IT104</strain>
    </source>
</reference>
<organism evidence="1 2">
    <name type="scientific">Diversispora epigaea</name>
    <dbReference type="NCBI Taxonomy" id="1348612"/>
    <lineage>
        <taxon>Eukaryota</taxon>
        <taxon>Fungi</taxon>
        <taxon>Fungi incertae sedis</taxon>
        <taxon>Mucoromycota</taxon>
        <taxon>Glomeromycotina</taxon>
        <taxon>Glomeromycetes</taxon>
        <taxon>Diversisporales</taxon>
        <taxon>Diversisporaceae</taxon>
        <taxon>Diversispora</taxon>
    </lineage>
</organism>
<dbReference type="OrthoDB" id="2434051at2759"/>
<accession>A0A397J7B9</accession>
<dbReference type="Proteomes" id="UP000266861">
    <property type="component" value="Unassembled WGS sequence"/>
</dbReference>
<proteinExistence type="predicted"/>
<evidence type="ECO:0000313" key="2">
    <source>
        <dbReference type="Proteomes" id="UP000266861"/>
    </source>
</evidence>
<comment type="caution">
    <text evidence="1">The sequence shown here is derived from an EMBL/GenBank/DDBJ whole genome shotgun (WGS) entry which is preliminary data.</text>
</comment>